<dbReference type="PIRSF" id="PIRSF037238">
    <property type="entry name" value="Carboxypeptidase_G2"/>
    <property type="match status" value="1"/>
</dbReference>
<evidence type="ECO:0000256" key="1">
    <source>
        <dbReference type="ARBA" id="ARBA00001947"/>
    </source>
</evidence>
<gene>
    <name evidence="7" type="ORF">ATO8_11714</name>
</gene>
<keyword evidence="3 7" id="KW-0378">Hydrolase</keyword>
<dbReference type="EC" id="3.4.17.11" evidence="7"/>
<organism evidence="7 8">
    <name type="scientific">Roseivivax marinus</name>
    <dbReference type="NCBI Taxonomy" id="1379903"/>
    <lineage>
        <taxon>Bacteria</taxon>
        <taxon>Pseudomonadati</taxon>
        <taxon>Pseudomonadota</taxon>
        <taxon>Alphaproteobacteria</taxon>
        <taxon>Rhodobacterales</taxon>
        <taxon>Roseobacteraceae</taxon>
        <taxon>Roseivivax</taxon>
    </lineage>
</organism>
<evidence type="ECO:0000256" key="4">
    <source>
        <dbReference type="ARBA" id="ARBA00022833"/>
    </source>
</evidence>
<dbReference type="NCBIfam" id="NF005678">
    <property type="entry name" value="PRK07473.1"/>
    <property type="match status" value="1"/>
</dbReference>
<dbReference type="SUPFAM" id="SSF55031">
    <property type="entry name" value="Bacterial exopeptidase dimerisation domain"/>
    <property type="match status" value="1"/>
</dbReference>
<dbReference type="InterPro" id="IPR001261">
    <property type="entry name" value="ArgE/DapE_CS"/>
</dbReference>
<dbReference type="Pfam" id="PF01546">
    <property type="entry name" value="Peptidase_M20"/>
    <property type="match status" value="1"/>
</dbReference>
<dbReference type="GO" id="GO:0004180">
    <property type="term" value="F:carboxypeptidase activity"/>
    <property type="evidence" value="ECO:0007669"/>
    <property type="project" value="UniProtKB-KW"/>
</dbReference>
<keyword evidence="4" id="KW-0862">Zinc</keyword>
<keyword evidence="7" id="KW-0645">Protease</keyword>
<evidence type="ECO:0000313" key="7">
    <source>
        <dbReference type="EMBL" id="ETW12683.1"/>
    </source>
</evidence>
<dbReference type="InterPro" id="IPR036264">
    <property type="entry name" value="Bact_exopeptidase_dim_dom"/>
</dbReference>
<keyword evidence="8" id="KW-1185">Reference proteome</keyword>
<keyword evidence="2" id="KW-0479">Metal-binding</keyword>
<dbReference type="eggNOG" id="COG0624">
    <property type="taxonomic scope" value="Bacteria"/>
</dbReference>
<comment type="caution">
    <text evidence="7">The sequence shown here is derived from an EMBL/GenBank/DDBJ whole genome shotgun (WGS) entry which is preliminary data.</text>
</comment>
<feature type="active site" description="Proton acceptor" evidence="5">
    <location>
        <position position="147"/>
    </location>
</feature>
<proteinExistence type="predicted"/>
<reference evidence="7 8" key="1">
    <citation type="journal article" date="2014" name="Antonie Van Leeuwenhoek">
        <title>Roseivivax atlanticus sp. nov., isolated from surface seawater of the Atlantic Ocean.</title>
        <authorList>
            <person name="Li G."/>
            <person name="Lai Q."/>
            <person name="Liu X."/>
            <person name="Sun F."/>
            <person name="Shao Z."/>
        </authorList>
    </citation>
    <scope>NUCLEOTIDE SEQUENCE [LARGE SCALE GENOMIC DNA]</scope>
    <source>
        <strain evidence="7 8">22II-s10s</strain>
    </source>
</reference>
<name>W4HJT5_9RHOB</name>
<dbReference type="PANTHER" id="PTHR43808">
    <property type="entry name" value="ACETYLORNITHINE DEACETYLASE"/>
    <property type="match status" value="1"/>
</dbReference>
<evidence type="ECO:0000256" key="2">
    <source>
        <dbReference type="ARBA" id="ARBA00022723"/>
    </source>
</evidence>
<evidence type="ECO:0000256" key="3">
    <source>
        <dbReference type="ARBA" id="ARBA00022801"/>
    </source>
</evidence>
<dbReference type="InterPro" id="IPR017150">
    <property type="entry name" value="Pept_M20_glutamate_carboxypep"/>
</dbReference>
<dbReference type="InterPro" id="IPR050072">
    <property type="entry name" value="Peptidase_M20A"/>
</dbReference>
<dbReference type="InterPro" id="IPR011650">
    <property type="entry name" value="Peptidase_M20_dimer"/>
</dbReference>
<dbReference type="Gene3D" id="3.40.630.10">
    <property type="entry name" value="Zn peptidases"/>
    <property type="match status" value="1"/>
</dbReference>
<feature type="domain" description="Peptidase M20 dimerisation" evidence="6">
    <location>
        <begin position="182"/>
        <end position="271"/>
    </location>
</feature>
<evidence type="ECO:0000259" key="6">
    <source>
        <dbReference type="Pfam" id="PF07687"/>
    </source>
</evidence>
<dbReference type="AlphaFoldDB" id="W4HJT5"/>
<keyword evidence="7" id="KW-0121">Carboxypeptidase</keyword>
<sequence>MTNPLDLPFDADEMLAGLRPWIETESPTFDPVAVNRMMDLVQHELAALGAITERIPGRMGCGDSVRATMPHPKMGQGGILLLGHMDTVHPVGTLTKLPFKRDGNICYGPGLMDMKGGNYVYLDALRKLMAAGVETPLPVTVLFTPDEEIGTPSTRELIETEAKRHDYILVPEPARPDGGAVIGRYAIARFDLQTRGKPSHAGWQLAEGRSAIARMAKAVGQIEGMTTDDCTFSLGVFHAGQWVNCVSSVCDAEVLSMAKTQELLDEGVSRMMALNDDSGDVIMEVRRGVTRPVWEPDQPGTMAMLSLAQEIAGELGIEITGASAGGGSDGNFTGALGIPTLDSIGVRGKDLHTLNEHIFVDSLVERAKLAAALYCRLGA</sequence>
<dbReference type="InterPro" id="IPR002933">
    <property type="entry name" value="Peptidase_M20"/>
</dbReference>
<dbReference type="RefSeq" id="WP_043844682.1">
    <property type="nucleotide sequence ID" value="NZ_AQQW01000006.1"/>
</dbReference>
<evidence type="ECO:0000256" key="5">
    <source>
        <dbReference type="PIRSR" id="PIRSR037238-1"/>
    </source>
</evidence>
<dbReference type="Pfam" id="PF07687">
    <property type="entry name" value="M20_dimer"/>
    <property type="match status" value="1"/>
</dbReference>
<dbReference type="Gene3D" id="3.30.70.360">
    <property type="match status" value="1"/>
</dbReference>
<dbReference type="CDD" id="cd03885">
    <property type="entry name" value="M20_CPDG2"/>
    <property type="match status" value="1"/>
</dbReference>
<dbReference type="PANTHER" id="PTHR43808:SF9">
    <property type="entry name" value="BLL0789 PROTEIN"/>
    <property type="match status" value="1"/>
</dbReference>
<dbReference type="PROSITE" id="PS00758">
    <property type="entry name" value="ARGE_DAPE_CPG2_1"/>
    <property type="match status" value="1"/>
</dbReference>
<evidence type="ECO:0000313" key="8">
    <source>
        <dbReference type="Proteomes" id="UP000019063"/>
    </source>
</evidence>
<dbReference type="STRING" id="1379903.ATO8_11714"/>
<dbReference type="GO" id="GO:0046872">
    <property type="term" value="F:metal ion binding"/>
    <property type="evidence" value="ECO:0007669"/>
    <property type="project" value="UniProtKB-KW"/>
</dbReference>
<dbReference type="Proteomes" id="UP000019063">
    <property type="component" value="Unassembled WGS sequence"/>
</dbReference>
<comment type="cofactor">
    <cofactor evidence="1">
        <name>Zn(2+)</name>
        <dbReference type="ChEBI" id="CHEBI:29105"/>
    </cofactor>
</comment>
<protein>
    <submittedName>
        <fullName evidence="7">Carboxypeptidase</fullName>
        <ecNumber evidence="7">3.4.17.11</ecNumber>
    </submittedName>
</protein>
<accession>W4HJT5</accession>
<dbReference type="PATRIC" id="fig|1317118.6.peg.2414"/>
<dbReference type="SUPFAM" id="SSF53187">
    <property type="entry name" value="Zn-dependent exopeptidases"/>
    <property type="match status" value="1"/>
</dbReference>
<feature type="active site" evidence="5">
    <location>
        <position position="86"/>
    </location>
</feature>
<dbReference type="EMBL" id="AQQW01000006">
    <property type="protein sequence ID" value="ETW12683.1"/>
    <property type="molecule type" value="Genomic_DNA"/>
</dbReference>